<dbReference type="InterPro" id="IPR027417">
    <property type="entry name" value="P-loop_NTPase"/>
</dbReference>
<keyword evidence="3" id="KW-0067">ATP-binding</keyword>
<keyword evidence="4" id="KW-0805">Transcription regulation</keyword>
<feature type="signal peptide" evidence="8">
    <location>
        <begin position="1"/>
        <end position="21"/>
    </location>
</feature>
<keyword evidence="2" id="KW-0058">Aromatic hydrocarbons catabolism</keyword>
<dbReference type="CDD" id="cd00009">
    <property type="entry name" value="AAA"/>
    <property type="match status" value="1"/>
</dbReference>
<dbReference type="GO" id="GO:0006355">
    <property type="term" value="P:regulation of DNA-templated transcription"/>
    <property type="evidence" value="ECO:0007669"/>
    <property type="project" value="InterPro"/>
</dbReference>
<evidence type="ECO:0000256" key="1">
    <source>
        <dbReference type="ARBA" id="ARBA00022741"/>
    </source>
</evidence>
<feature type="domain" description="PAS" evidence="10">
    <location>
        <begin position="139"/>
        <end position="192"/>
    </location>
</feature>
<dbReference type="Pfam" id="PF18024">
    <property type="entry name" value="HTH_50"/>
    <property type="match status" value="1"/>
</dbReference>
<dbReference type="PROSITE" id="PS00688">
    <property type="entry name" value="SIGMA54_INTERACT_3"/>
    <property type="match status" value="1"/>
</dbReference>
<evidence type="ECO:0000259" key="11">
    <source>
        <dbReference type="PROSITE" id="PS50113"/>
    </source>
</evidence>
<dbReference type="InterPro" id="IPR000014">
    <property type="entry name" value="PAS"/>
</dbReference>
<dbReference type="GO" id="GO:0003677">
    <property type="term" value="F:DNA binding"/>
    <property type="evidence" value="ECO:0007669"/>
    <property type="project" value="UniProtKB-KW"/>
</dbReference>
<dbReference type="PROSITE" id="PS50112">
    <property type="entry name" value="PAS"/>
    <property type="match status" value="1"/>
</dbReference>
<evidence type="ECO:0000256" key="8">
    <source>
        <dbReference type="SAM" id="SignalP"/>
    </source>
</evidence>
<dbReference type="Gene3D" id="3.40.50.300">
    <property type="entry name" value="P-loop containing nucleotide triphosphate hydrolases"/>
    <property type="match status" value="1"/>
</dbReference>
<feature type="domain" description="Sigma-54 factor interaction" evidence="9">
    <location>
        <begin position="281"/>
        <end position="510"/>
    </location>
</feature>
<evidence type="ECO:0000313" key="13">
    <source>
        <dbReference type="Proteomes" id="UP000182680"/>
    </source>
</evidence>
<dbReference type="InterPro" id="IPR002078">
    <property type="entry name" value="Sigma_54_int"/>
</dbReference>
<dbReference type="SUPFAM" id="SSF52540">
    <property type="entry name" value="P-loop containing nucleoside triphosphate hydrolases"/>
    <property type="match status" value="1"/>
</dbReference>
<dbReference type="InterPro" id="IPR013767">
    <property type="entry name" value="PAS_fold"/>
</dbReference>
<dbReference type="InterPro" id="IPR000700">
    <property type="entry name" value="PAS-assoc_C"/>
</dbReference>
<dbReference type="NCBIfam" id="TIGR00229">
    <property type="entry name" value="sensory_box"/>
    <property type="match status" value="1"/>
</dbReference>
<comment type="caution">
    <text evidence="12">The sequence shown here is derived from an EMBL/GenBank/DDBJ whole genome shotgun (WGS) entry which is preliminary data.</text>
</comment>
<feature type="domain" description="PAC" evidence="11">
    <location>
        <begin position="202"/>
        <end position="258"/>
    </location>
</feature>
<dbReference type="InterPro" id="IPR058031">
    <property type="entry name" value="AAA_lid_NorR"/>
</dbReference>
<dbReference type="AlphaFoldDB" id="A0AA94HV60"/>
<dbReference type="CDD" id="cd00130">
    <property type="entry name" value="PAS"/>
    <property type="match status" value="1"/>
</dbReference>
<accession>A0AA94HV60</accession>
<dbReference type="InterPro" id="IPR025943">
    <property type="entry name" value="Sigma_54_int_dom_ATP-bd_2"/>
</dbReference>
<evidence type="ECO:0000313" key="12">
    <source>
        <dbReference type="EMBL" id="SFW72995.1"/>
    </source>
</evidence>
<dbReference type="PROSITE" id="PS00676">
    <property type="entry name" value="SIGMA54_INTERACT_2"/>
    <property type="match status" value="1"/>
</dbReference>
<dbReference type="Gene3D" id="3.30.450.20">
    <property type="entry name" value="PAS domain"/>
    <property type="match status" value="1"/>
</dbReference>
<sequence>MNKRIYDIIYLLNLIPSSSCALVCSDEQWNIEACSHSFHLLTQKINNSLSGNKEIDPSTQDNNHSFLRTLELYCSHELSKKVQASKPDVPTDISLPCGKWTLCWKWLNSEDSRPGKNRRRFVLLHENHAADNQPDVHLLYQELHAIMDSMYDGMWIIDSNGTTLHVNKAMKRIANIEPEEMIGKSVTIPVLEGKFSAAVTLEALEQRKIVTRFDDYPNGIRCLNTSTPIFDKQGNIWRVVACIRDLTELETLQRRLADAERTAFLRQAEAAAVQHSNEKKLVATGKVMRRCVSELEKAARAPSGILILGETGTGKTYAASYIHQKSPRADGPFISVNCAAIPPTLIESELFGYEKGAFTGASRSGKKGYFGLADKGTLLLDEIGELPLSMQAKILHVLDGQGFRKIGGEKELRVDVRIIAATNRPLDQLVNSGLFRADLYYRLRVLSINMPPLREHPEDIPALMMVFLDKACTRYNTIKTFSPSVIDCFSKHSWPGNVRELRAAVDFLAAMTESSVISMRDLPAYLLGDLPGICEDEEDESLPGQADSNLSFREAVENLERSLISEALAATGSTYKAAARLGISQSTVVRKAKQLRIPVTEKKRN</sequence>
<reference evidence="13" key="1">
    <citation type="submission" date="2016-11" db="EMBL/GenBank/DDBJ databases">
        <authorList>
            <person name="Jaros S."/>
            <person name="Januszkiewicz K."/>
            <person name="Wedrychowicz H."/>
        </authorList>
    </citation>
    <scope>NUCLEOTIDE SEQUENCE [LARGE SCALE GENOMIC DNA]</scope>
    <source>
        <strain evidence="13">DSM 7057</strain>
    </source>
</reference>
<dbReference type="PANTHER" id="PTHR32071">
    <property type="entry name" value="TRANSCRIPTIONAL REGULATORY PROTEIN"/>
    <property type="match status" value="1"/>
</dbReference>
<dbReference type="InterPro" id="IPR030828">
    <property type="entry name" value="HTH_TyrR"/>
</dbReference>
<protein>
    <recommendedName>
        <fullName evidence="7">HTH-type transcriptional regulatory protein TyrR</fullName>
    </recommendedName>
</protein>
<gene>
    <name evidence="12" type="ORF">SAMN02910291_02785</name>
</gene>
<keyword evidence="5" id="KW-0238">DNA-binding</keyword>
<dbReference type="Pfam" id="PF25601">
    <property type="entry name" value="AAA_lid_14"/>
    <property type="match status" value="1"/>
</dbReference>
<evidence type="ECO:0000256" key="5">
    <source>
        <dbReference type="ARBA" id="ARBA00023125"/>
    </source>
</evidence>
<evidence type="ECO:0000256" key="2">
    <source>
        <dbReference type="ARBA" id="ARBA00022797"/>
    </source>
</evidence>
<dbReference type="PROSITE" id="PS50045">
    <property type="entry name" value="SIGMA54_INTERACT_4"/>
    <property type="match status" value="1"/>
</dbReference>
<dbReference type="InterPro" id="IPR003593">
    <property type="entry name" value="AAA+_ATPase"/>
</dbReference>
<keyword evidence="6" id="KW-0804">Transcription</keyword>
<keyword evidence="1" id="KW-0547">Nucleotide-binding</keyword>
<dbReference type="Pfam" id="PF00158">
    <property type="entry name" value="Sigma54_activat"/>
    <property type="match status" value="1"/>
</dbReference>
<dbReference type="SMART" id="SM00382">
    <property type="entry name" value="AAA"/>
    <property type="match status" value="1"/>
</dbReference>
<dbReference type="SUPFAM" id="SSF55785">
    <property type="entry name" value="PYP-like sensor domain (PAS domain)"/>
    <property type="match status" value="1"/>
</dbReference>
<feature type="chain" id="PRO_5041674383" description="HTH-type transcriptional regulatory protein TyrR" evidence="8">
    <location>
        <begin position="22"/>
        <end position="605"/>
    </location>
</feature>
<proteinExistence type="predicted"/>
<name>A0AA94HV60_DESDE</name>
<dbReference type="SUPFAM" id="SSF46689">
    <property type="entry name" value="Homeodomain-like"/>
    <property type="match status" value="1"/>
</dbReference>
<keyword evidence="8" id="KW-0732">Signal</keyword>
<evidence type="ECO:0000256" key="7">
    <source>
        <dbReference type="ARBA" id="ARBA00029500"/>
    </source>
</evidence>
<dbReference type="GO" id="GO:0005524">
    <property type="term" value="F:ATP binding"/>
    <property type="evidence" value="ECO:0007669"/>
    <property type="project" value="UniProtKB-KW"/>
</dbReference>
<evidence type="ECO:0000256" key="4">
    <source>
        <dbReference type="ARBA" id="ARBA00023015"/>
    </source>
</evidence>
<organism evidence="12 13">
    <name type="scientific">Desulfovibrio desulfuricans</name>
    <dbReference type="NCBI Taxonomy" id="876"/>
    <lineage>
        <taxon>Bacteria</taxon>
        <taxon>Pseudomonadati</taxon>
        <taxon>Thermodesulfobacteriota</taxon>
        <taxon>Desulfovibrionia</taxon>
        <taxon>Desulfovibrionales</taxon>
        <taxon>Desulfovibrionaceae</taxon>
        <taxon>Desulfovibrio</taxon>
    </lineage>
</organism>
<evidence type="ECO:0000256" key="6">
    <source>
        <dbReference type="ARBA" id="ARBA00023163"/>
    </source>
</evidence>
<dbReference type="Pfam" id="PF00989">
    <property type="entry name" value="PAS"/>
    <property type="match status" value="1"/>
</dbReference>
<dbReference type="Gene3D" id="1.10.8.60">
    <property type="match status" value="1"/>
</dbReference>
<evidence type="ECO:0000259" key="9">
    <source>
        <dbReference type="PROSITE" id="PS50045"/>
    </source>
</evidence>
<dbReference type="FunFam" id="3.40.50.300:FF:000006">
    <property type="entry name" value="DNA-binding transcriptional regulator NtrC"/>
    <property type="match status" value="1"/>
</dbReference>
<dbReference type="OMA" id="ITINCAT"/>
<evidence type="ECO:0000259" key="10">
    <source>
        <dbReference type="PROSITE" id="PS50112"/>
    </source>
</evidence>
<dbReference type="InterPro" id="IPR025944">
    <property type="entry name" value="Sigma_54_int_dom_CS"/>
</dbReference>
<dbReference type="PROSITE" id="PS50113">
    <property type="entry name" value="PAC"/>
    <property type="match status" value="1"/>
</dbReference>
<dbReference type="EMBL" id="FPIW01000089">
    <property type="protein sequence ID" value="SFW72995.1"/>
    <property type="molecule type" value="Genomic_DNA"/>
</dbReference>
<dbReference type="SMART" id="SM00091">
    <property type="entry name" value="PAS"/>
    <property type="match status" value="1"/>
</dbReference>
<dbReference type="InterPro" id="IPR009057">
    <property type="entry name" value="Homeodomain-like_sf"/>
</dbReference>
<evidence type="ECO:0000256" key="3">
    <source>
        <dbReference type="ARBA" id="ARBA00022840"/>
    </source>
</evidence>
<dbReference type="InterPro" id="IPR035965">
    <property type="entry name" value="PAS-like_dom_sf"/>
</dbReference>
<dbReference type="Proteomes" id="UP000182680">
    <property type="component" value="Unassembled WGS sequence"/>
</dbReference>
<dbReference type="Gene3D" id="1.10.10.60">
    <property type="entry name" value="Homeodomain-like"/>
    <property type="match status" value="1"/>
</dbReference>
<dbReference type="PANTHER" id="PTHR32071:SF57">
    <property type="entry name" value="C4-DICARBOXYLATE TRANSPORT TRANSCRIPTIONAL REGULATORY PROTEIN DCTD"/>
    <property type="match status" value="1"/>
</dbReference>